<dbReference type="PANTHER" id="PTHR46517:SF3">
    <property type="entry name" value="FRUCTOSE-2,6-BISPHOSPHATASE TIGAR A-RELATED"/>
    <property type="match status" value="1"/>
</dbReference>
<name>A0AAQ4Q167_GASAC</name>
<dbReference type="GO" id="GO:0045820">
    <property type="term" value="P:negative regulation of glycolytic process"/>
    <property type="evidence" value="ECO:0007669"/>
    <property type="project" value="TreeGrafter"/>
</dbReference>
<comment type="similarity">
    <text evidence="4">Belongs to the phosphoglycerate mutase family.</text>
</comment>
<dbReference type="PANTHER" id="PTHR46517">
    <property type="entry name" value="FRUCTOSE-2,6-BISPHOSPHATASE TIGAR"/>
    <property type="match status" value="1"/>
</dbReference>
<evidence type="ECO:0000313" key="6">
    <source>
        <dbReference type="Proteomes" id="UP000007635"/>
    </source>
</evidence>
<dbReference type="PROSITE" id="PS00175">
    <property type="entry name" value="PG_MUTASE"/>
    <property type="match status" value="1"/>
</dbReference>
<dbReference type="InterPro" id="IPR001345">
    <property type="entry name" value="PG/BPGM_mutase_AS"/>
</dbReference>
<dbReference type="SMART" id="SM00855">
    <property type="entry name" value="PGAM"/>
    <property type="match status" value="1"/>
</dbReference>
<dbReference type="Gene3D" id="3.40.50.1240">
    <property type="entry name" value="Phosphoglycerate mutase-like"/>
    <property type="match status" value="1"/>
</dbReference>
<evidence type="ECO:0000313" key="5">
    <source>
        <dbReference type="Ensembl" id="ENSGACP00000044712.1"/>
    </source>
</evidence>
<dbReference type="InterPro" id="IPR051695">
    <property type="entry name" value="Phosphoglycerate_Mutase"/>
</dbReference>
<proteinExistence type="inferred from homology"/>
<evidence type="ECO:0000256" key="4">
    <source>
        <dbReference type="ARBA" id="ARBA00038362"/>
    </source>
</evidence>
<dbReference type="InterPro" id="IPR013078">
    <property type="entry name" value="His_Pase_superF_clade-1"/>
</dbReference>
<evidence type="ECO:0000256" key="2">
    <source>
        <dbReference type="ARBA" id="ARBA00013067"/>
    </source>
</evidence>
<comment type="catalytic activity">
    <reaction evidence="1">
        <text>beta-D-fructose 2,6-bisphosphate + H2O = beta-D-fructose 6-phosphate + phosphate</text>
        <dbReference type="Rhea" id="RHEA:17289"/>
        <dbReference type="ChEBI" id="CHEBI:15377"/>
        <dbReference type="ChEBI" id="CHEBI:43474"/>
        <dbReference type="ChEBI" id="CHEBI:57634"/>
        <dbReference type="ChEBI" id="CHEBI:58579"/>
        <dbReference type="EC" id="3.1.3.46"/>
    </reaction>
</comment>
<evidence type="ECO:0000256" key="1">
    <source>
        <dbReference type="ARBA" id="ARBA00000464"/>
    </source>
</evidence>
<evidence type="ECO:0000256" key="3">
    <source>
        <dbReference type="ARBA" id="ARBA00022801"/>
    </source>
</evidence>
<reference evidence="5" key="2">
    <citation type="submission" date="2025-08" db="UniProtKB">
        <authorList>
            <consortium name="Ensembl"/>
        </authorList>
    </citation>
    <scope>IDENTIFICATION</scope>
</reference>
<dbReference type="Pfam" id="PF00300">
    <property type="entry name" value="His_Phos_1"/>
    <property type="match status" value="1"/>
</dbReference>
<reference evidence="5 6" key="1">
    <citation type="journal article" date="2021" name="G3 (Bethesda)">
        <title>Improved contiguity of the threespine stickleback genome using long-read sequencing.</title>
        <authorList>
            <person name="Nath S."/>
            <person name="Shaw D.E."/>
            <person name="White M.A."/>
        </authorList>
    </citation>
    <scope>NUCLEOTIDE SEQUENCE [LARGE SCALE GENOMIC DNA]</scope>
    <source>
        <strain evidence="5 6">Lake Benthic</strain>
    </source>
</reference>
<dbReference type="GO" id="GO:0004331">
    <property type="term" value="F:fructose-2,6-bisphosphate 2-phosphatase activity"/>
    <property type="evidence" value="ECO:0007669"/>
    <property type="project" value="UniProtKB-EC"/>
</dbReference>
<organism evidence="5 6">
    <name type="scientific">Gasterosteus aculeatus aculeatus</name>
    <name type="common">three-spined stickleback</name>
    <dbReference type="NCBI Taxonomy" id="481459"/>
    <lineage>
        <taxon>Eukaryota</taxon>
        <taxon>Metazoa</taxon>
        <taxon>Chordata</taxon>
        <taxon>Craniata</taxon>
        <taxon>Vertebrata</taxon>
        <taxon>Euteleostomi</taxon>
        <taxon>Actinopterygii</taxon>
        <taxon>Neopterygii</taxon>
        <taxon>Teleostei</taxon>
        <taxon>Neoteleostei</taxon>
        <taxon>Acanthomorphata</taxon>
        <taxon>Eupercaria</taxon>
        <taxon>Perciformes</taxon>
        <taxon>Cottioidei</taxon>
        <taxon>Gasterosteales</taxon>
        <taxon>Gasterosteidae</taxon>
        <taxon>Gasterosteus</taxon>
    </lineage>
</organism>
<dbReference type="CDD" id="cd07067">
    <property type="entry name" value="HP_PGM_like"/>
    <property type="match status" value="1"/>
</dbReference>
<dbReference type="EC" id="3.1.3.46" evidence="2"/>
<sequence>MKTLTFALSLIRHGETQYNKDGLLQSFTSGLQQAEAAGCYLKDVECSNVFSSNMLRAQQTVQTIMKHNRSCSGLQLVCDPLLKEKSFGIAEGRLVQDVREMAEAAGQSFPGFTPPKGETQEQVWRWRPVAVEGGLSSCLSVISSIMQTSSSSNPLSTSPAEGRADEGVRGFPVHALVITHGAHMCMAVRFLVEELGCSLPPGSDKEHVFALSPNTGLSRFLLTVRRAEGRFALSAIRCVFVHRKGGAFKSRS</sequence>
<reference evidence="5" key="3">
    <citation type="submission" date="2025-09" db="UniProtKB">
        <authorList>
            <consortium name="Ensembl"/>
        </authorList>
    </citation>
    <scope>IDENTIFICATION</scope>
</reference>
<accession>A0AAQ4Q167</accession>
<dbReference type="AlphaFoldDB" id="A0AAQ4Q167"/>
<dbReference type="Proteomes" id="UP000007635">
    <property type="component" value="Chromosome Y"/>
</dbReference>
<dbReference type="SUPFAM" id="SSF53254">
    <property type="entry name" value="Phosphoglycerate mutase-like"/>
    <property type="match status" value="1"/>
</dbReference>
<dbReference type="GO" id="GO:0005829">
    <property type="term" value="C:cytosol"/>
    <property type="evidence" value="ECO:0007669"/>
    <property type="project" value="TreeGrafter"/>
</dbReference>
<dbReference type="GeneTree" id="ENSGT00940000163946"/>
<keyword evidence="3" id="KW-0378">Hydrolase</keyword>
<dbReference type="GO" id="GO:0043456">
    <property type="term" value="P:regulation of pentose-phosphate shunt"/>
    <property type="evidence" value="ECO:0007669"/>
    <property type="project" value="TreeGrafter"/>
</dbReference>
<protein>
    <recommendedName>
        <fullName evidence="2">fructose-2,6-bisphosphate 2-phosphatase</fullName>
        <ecNumber evidence="2">3.1.3.46</ecNumber>
    </recommendedName>
</protein>
<keyword evidence="6" id="KW-1185">Reference proteome</keyword>
<dbReference type="Ensembl" id="ENSGACT00000055156.1">
    <property type="protein sequence ID" value="ENSGACP00000044712.1"/>
    <property type="gene ID" value="ENSGACG00000034980.1"/>
</dbReference>
<dbReference type="InterPro" id="IPR029033">
    <property type="entry name" value="His_PPase_superfam"/>
</dbReference>